<organism evidence="1 2">
    <name type="scientific">Eimeria acervulina</name>
    <name type="common">Coccidian parasite</name>
    <dbReference type="NCBI Taxonomy" id="5801"/>
    <lineage>
        <taxon>Eukaryota</taxon>
        <taxon>Sar</taxon>
        <taxon>Alveolata</taxon>
        <taxon>Apicomplexa</taxon>
        <taxon>Conoidasida</taxon>
        <taxon>Coccidia</taxon>
        <taxon>Eucoccidiorida</taxon>
        <taxon>Eimeriorina</taxon>
        <taxon>Eimeriidae</taxon>
        <taxon>Eimeria</taxon>
    </lineage>
</organism>
<evidence type="ECO:0000313" key="2">
    <source>
        <dbReference type="Proteomes" id="UP000018050"/>
    </source>
</evidence>
<dbReference type="RefSeq" id="XP_013248278.1">
    <property type="nucleotide sequence ID" value="XM_013392824.1"/>
</dbReference>
<dbReference type="Proteomes" id="UP000018050">
    <property type="component" value="Unassembled WGS sequence"/>
</dbReference>
<name>U6GPV2_EIMAC</name>
<dbReference type="OrthoDB" id="9991317at2759"/>
<dbReference type="AlphaFoldDB" id="U6GPV2"/>
<protein>
    <submittedName>
        <fullName evidence="1">Uncharacterized protein</fullName>
    </submittedName>
</protein>
<dbReference type="GeneID" id="25274623"/>
<sequence length="116" mass="12645">VLDNSSVVNISVRLSVVSPRGAFLFVFITLEDRHGAVLKGFAALCHYAELRQRSALGAYHHLRLSRLCVPLYLRCLSILGGPPGPPEAPGGPQGPSIDDVESPSLRQEWLQLRMVS</sequence>
<keyword evidence="2" id="KW-1185">Reference proteome</keyword>
<feature type="non-terminal residue" evidence="1">
    <location>
        <position position="1"/>
    </location>
</feature>
<gene>
    <name evidence="1" type="ORF">EAH_00065530</name>
</gene>
<reference evidence="1" key="1">
    <citation type="submission" date="2013-10" db="EMBL/GenBank/DDBJ databases">
        <title>Genomic analysis of the causative agents of coccidiosis in chickens.</title>
        <authorList>
            <person name="Reid A.J."/>
            <person name="Blake D."/>
            <person name="Billington K."/>
            <person name="Browne H."/>
            <person name="Dunn M."/>
            <person name="Hung S."/>
            <person name="Kawahara F."/>
            <person name="Miranda-Saavedra D."/>
            <person name="Mourier T."/>
            <person name="Nagra H."/>
            <person name="Otto T.D."/>
            <person name="Rawlings N."/>
            <person name="Sanchez A."/>
            <person name="Sanders M."/>
            <person name="Subramaniam C."/>
            <person name="Tay Y."/>
            <person name="Dear P."/>
            <person name="Doerig C."/>
            <person name="Gruber A."/>
            <person name="Parkinson J."/>
            <person name="Shirley M."/>
            <person name="Wan K.L."/>
            <person name="Berriman M."/>
            <person name="Tomley F."/>
            <person name="Pain A."/>
        </authorList>
    </citation>
    <scope>NUCLEOTIDE SEQUENCE</scope>
    <source>
        <strain evidence="1">Houghton</strain>
    </source>
</reference>
<reference evidence="1" key="2">
    <citation type="submission" date="2013-10" db="EMBL/GenBank/DDBJ databases">
        <authorList>
            <person name="Aslett M."/>
        </authorList>
    </citation>
    <scope>NUCLEOTIDE SEQUENCE</scope>
    <source>
        <strain evidence="1">Houghton</strain>
    </source>
</reference>
<proteinExistence type="predicted"/>
<accession>U6GPV2</accession>
<dbReference type="EMBL" id="HG672184">
    <property type="protein sequence ID" value="CDI82251.1"/>
    <property type="molecule type" value="Genomic_DNA"/>
</dbReference>
<evidence type="ECO:0000313" key="1">
    <source>
        <dbReference type="EMBL" id="CDI82251.1"/>
    </source>
</evidence>
<dbReference type="VEuPathDB" id="ToxoDB:EAH_00065530"/>